<dbReference type="GO" id="GO:0046872">
    <property type="term" value="F:metal ion binding"/>
    <property type="evidence" value="ECO:0007669"/>
    <property type="project" value="UniProtKB-KW"/>
</dbReference>
<keyword evidence="3" id="KW-0540">Nuclease</keyword>
<dbReference type="GO" id="GO:0000712">
    <property type="term" value="P:resolution of meiotic recombination intermediates"/>
    <property type="evidence" value="ECO:0007669"/>
    <property type="project" value="TreeGrafter"/>
</dbReference>
<evidence type="ECO:0000313" key="12">
    <source>
        <dbReference type="EMBL" id="QHT98653.1"/>
    </source>
</evidence>
<evidence type="ECO:0000256" key="10">
    <source>
        <dbReference type="ARBA" id="ARBA00023204"/>
    </source>
</evidence>
<dbReference type="CDD" id="cd20074">
    <property type="entry name" value="XPF_nuclease_Mus81"/>
    <property type="match status" value="1"/>
</dbReference>
<sequence length="235" mass="27058">MLKENDISFNIEQLDLGDVILKKNEEIMLIIERKSISDLKASIVDGRNREQKARLLKTFPQEKILYLIEGSFNKELGFKMGGIPLSTLIGSMVNTMFRDGIKVYKTESMIESVNFLIKIKEKFDEDGDKFYSNIEISDEKYSSSLKKSKKANMTPNVWFISQLSLIPQVTEKIAVVIIEKYPSLVELMAEYVNTPEHLRSKLLADLTFELQSGKTRRIGDSISTRIYKFFYSIND</sequence>
<dbReference type="InterPro" id="IPR011335">
    <property type="entry name" value="Restrct_endonuc-II-like"/>
</dbReference>
<dbReference type="InterPro" id="IPR033309">
    <property type="entry name" value="Mus81"/>
</dbReference>
<evidence type="ECO:0000259" key="11">
    <source>
        <dbReference type="Pfam" id="PF02732"/>
    </source>
</evidence>
<keyword evidence="9" id="KW-0233">DNA recombination</keyword>
<dbReference type="InterPro" id="IPR042530">
    <property type="entry name" value="EME1/EME2_C"/>
</dbReference>
<dbReference type="GO" id="GO:0003677">
    <property type="term" value="F:DNA binding"/>
    <property type="evidence" value="ECO:0007669"/>
    <property type="project" value="InterPro"/>
</dbReference>
<dbReference type="GO" id="GO:0000727">
    <property type="term" value="P:double-strand break repair via break-induced replication"/>
    <property type="evidence" value="ECO:0007669"/>
    <property type="project" value="TreeGrafter"/>
</dbReference>
<dbReference type="InterPro" id="IPR047416">
    <property type="entry name" value="XPF_nuclease_Mus81"/>
</dbReference>
<dbReference type="GO" id="GO:0048257">
    <property type="term" value="F:3'-flap endonuclease activity"/>
    <property type="evidence" value="ECO:0007669"/>
    <property type="project" value="TreeGrafter"/>
</dbReference>
<evidence type="ECO:0000256" key="6">
    <source>
        <dbReference type="ARBA" id="ARBA00022763"/>
    </source>
</evidence>
<dbReference type="PANTHER" id="PTHR13451:SF0">
    <property type="entry name" value="CROSSOVER JUNCTION ENDONUCLEASE MUS81"/>
    <property type="match status" value="1"/>
</dbReference>
<proteinExistence type="inferred from homology"/>
<name>A0A6C0J4T5_9ZZZZ</name>
<dbReference type="GO" id="GO:0006308">
    <property type="term" value="P:DNA catabolic process"/>
    <property type="evidence" value="ECO:0007669"/>
    <property type="project" value="InterPro"/>
</dbReference>
<dbReference type="GO" id="GO:0048476">
    <property type="term" value="C:Holliday junction resolvase complex"/>
    <property type="evidence" value="ECO:0007669"/>
    <property type="project" value="TreeGrafter"/>
</dbReference>
<comment type="similarity">
    <text evidence="2">Belongs to the XPF family.</text>
</comment>
<evidence type="ECO:0000256" key="8">
    <source>
        <dbReference type="ARBA" id="ARBA00022842"/>
    </source>
</evidence>
<dbReference type="Pfam" id="PF02732">
    <property type="entry name" value="ERCC4"/>
    <property type="match status" value="1"/>
</dbReference>
<protein>
    <recommendedName>
        <fullName evidence="11">ERCC4 domain-containing protein</fullName>
    </recommendedName>
</protein>
<keyword evidence="10" id="KW-0234">DNA repair</keyword>
<dbReference type="GO" id="GO:0031573">
    <property type="term" value="P:mitotic intra-S DNA damage checkpoint signaling"/>
    <property type="evidence" value="ECO:0007669"/>
    <property type="project" value="TreeGrafter"/>
</dbReference>
<dbReference type="Pfam" id="PF21292">
    <property type="entry name" value="EME1-MUS81_C"/>
    <property type="match status" value="1"/>
</dbReference>
<dbReference type="EMBL" id="MN740294">
    <property type="protein sequence ID" value="QHT98653.1"/>
    <property type="molecule type" value="Genomic_DNA"/>
</dbReference>
<evidence type="ECO:0000256" key="2">
    <source>
        <dbReference type="ARBA" id="ARBA00010015"/>
    </source>
</evidence>
<dbReference type="InterPro" id="IPR006166">
    <property type="entry name" value="ERCC4_domain"/>
</dbReference>
<evidence type="ECO:0000256" key="4">
    <source>
        <dbReference type="ARBA" id="ARBA00022723"/>
    </source>
</evidence>
<evidence type="ECO:0000256" key="7">
    <source>
        <dbReference type="ARBA" id="ARBA00022801"/>
    </source>
</evidence>
<dbReference type="SUPFAM" id="SSF52980">
    <property type="entry name" value="Restriction endonuclease-like"/>
    <property type="match status" value="1"/>
</dbReference>
<reference evidence="12" key="1">
    <citation type="journal article" date="2020" name="Nature">
        <title>Giant virus diversity and host interactions through global metagenomics.</title>
        <authorList>
            <person name="Schulz F."/>
            <person name="Roux S."/>
            <person name="Paez-Espino D."/>
            <person name="Jungbluth S."/>
            <person name="Walsh D.A."/>
            <person name="Denef V.J."/>
            <person name="McMahon K.D."/>
            <person name="Konstantinidis K.T."/>
            <person name="Eloe-Fadrosh E.A."/>
            <person name="Kyrpides N.C."/>
            <person name="Woyke T."/>
        </authorList>
    </citation>
    <scope>NUCLEOTIDE SEQUENCE</scope>
    <source>
        <strain evidence="12">GVMAG-M-3300025676-16</strain>
    </source>
</reference>
<accession>A0A6C0J4T5</accession>
<dbReference type="GO" id="GO:0005634">
    <property type="term" value="C:nucleus"/>
    <property type="evidence" value="ECO:0007669"/>
    <property type="project" value="TreeGrafter"/>
</dbReference>
<keyword evidence="4" id="KW-0479">Metal-binding</keyword>
<dbReference type="GO" id="GO:0008821">
    <property type="term" value="F:crossover junction DNA endonuclease activity"/>
    <property type="evidence" value="ECO:0007669"/>
    <property type="project" value="InterPro"/>
</dbReference>
<dbReference type="Gene3D" id="3.40.50.10130">
    <property type="match status" value="1"/>
</dbReference>
<comment type="cofactor">
    <cofactor evidence="1">
        <name>Mg(2+)</name>
        <dbReference type="ChEBI" id="CHEBI:18420"/>
    </cofactor>
</comment>
<evidence type="ECO:0000256" key="3">
    <source>
        <dbReference type="ARBA" id="ARBA00022722"/>
    </source>
</evidence>
<evidence type="ECO:0000256" key="5">
    <source>
        <dbReference type="ARBA" id="ARBA00022759"/>
    </source>
</evidence>
<evidence type="ECO:0000256" key="1">
    <source>
        <dbReference type="ARBA" id="ARBA00001946"/>
    </source>
</evidence>
<keyword evidence="5" id="KW-0255">Endonuclease</keyword>
<keyword evidence="6" id="KW-0227">DNA damage</keyword>
<dbReference type="Gene3D" id="1.10.150.670">
    <property type="entry name" value="Crossover junction endonuclease EME1, DNA-binding domain"/>
    <property type="match status" value="1"/>
</dbReference>
<keyword evidence="7" id="KW-0378">Hydrolase</keyword>
<keyword evidence="8" id="KW-0460">Magnesium</keyword>
<evidence type="ECO:0000256" key="9">
    <source>
        <dbReference type="ARBA" id="ARBA00023172"/>
    </source>
</evidence>
<dbReference type="AlphaFoldDB" id="A0A6C0J4T5"/>
<organism evidence="12">
    <name type="scientific">viral metagenome</name>
    <dbReference type="NCBI Taxonomy" id="1070528"/>
    <lineage>
        <taxon>unclassified sequences</taxon>
        <taxon>metagenomes</taxon>
        <taxon>organismal metagenomes</taxon>
    </lineage>
</organism>
<feature type="domain" description="ERCC4" evidence="11">
    <location>
        <begin position="2"/>
        <end position="117"/>
    </location>
</feature>
<dbReference type="PANTHER" id="PTHR13451">
    <property type="entry name" value="CLASS II CROSSOVER JUNCTION ENDONUCLEASE MUS81"/>
    <property type="match status" value="1"/>
</dbReference>